<dbReference type="PROSITE" id="PS01169">
    <property type="entry name" value="RIBOSOMAL_L21"/>
    <property type="match status" value="1"/>
</dbReference>
<dbReference type="EMBL" id="CP002629">
    <property type="protein sequence ID" value="AEB09224.1"/>
    <property type="molecule type" value="Genomic_DNA"/>
</dbReference>
<comment type="subunit">
    <text evidence="6">Part of the 50S ribosomal subunit. Contacts protein L20.</text>
</comment>
<keyword evidence="5 6" id="KW-0687">Ribonucleoprotein</keyword>
<gene>
    <name evidence="6" type="primary">rplU</name>
    <name evidence="8" type="ordered locus">Desac_1367</name>
</gene>
<evidence type="ECO:0000256" key="3">
    <source>
        <dbReference type="ARBA" id="ARBA00022884"/>
    </source>
</evidence>
<reference evidence="9" key="2">
    <citation type="submission" date="2011-03" db="EMBL/GenBank/DDBJ databases">
        <title>The complete genome of Desulfobacca acetoxidans DSM 11109.</title>
        <authorList>
            <consortium name="US DOE Joint Genome Institute (JGI-PGF)"/>
            <person name="Lucas S."/>
            <person name="Copeland A."/>
            <person name="Lapidus A."/>
            <person name="Bruce D."/>
            <person name="Goodwin L."/>
            <person name="Pitluck S."/>
            <person name="Peters L."/>
            <person name="Kyrpides N."/>
            <person name="Mavromatis K."/>
            <person name="Ivanova N."/>
            <person name="Ovchinnikova G."/>
            <person name="Teshima H."/>
            <person name="Detter J.C."/>
            <person name="Han C."/>
            <person name="Land M."/>
            <person name="Hauser L."/>
            <person name="Markowitz V."/>
            <person name="Cheng J.-F."/>
            <person name="Hugenholtz P."/>
            <person name="Woyke T."/>
            <person name="Wu D."/>
            <person name="Spring S."/>
            <person name="Schueler E."/>
            <person name="Brambilla E."/>
            <person name="Klenk H.-P."/>
            <person name="Eisen J.A."/>
        </authorList>
    </citation>
    <scope>NUCLEOTIDE SEQUENCE [LARGE SCALE GENOMIC DNA]</scope>
    <source>
        <strain evidence="9">ATCC 700848 / DSM 11109 / ASRB2</strain>
    </source>
</reference>
<reference evidence="8 9" key="1">
    <citation type="journal article" date="2011" name="Stand. Genomic Sci.">
        <title>Complete genome sequence of the acetate-degrading sulfate reducer Desulfobacca acetoxidans type strain (ASRB2).</title>
        <authorList>
            <person name="Goker M."/>
            <person name="Teshima H."/>
            <person name="Lapidus A."/>
            <person name="Nolan M."/>
            <person name="Lucas S."/>
            <person name="Hammon N."/>
            <person name="Deshpande S."/>
            <person name="Cheng J.F."/>
            <person name="Tapia R."/>
            <person name="Han C."/>
            <person name="Goodwin L."/>
            <person name="Pitluck S."/>
            <person name="Huntemann M."/>
            <person name="Liolios K."/>
            <person name="Ivanova N."/>
            <person name="Pagani I."/>
            <person name="Mavromatis K."/>
            <person name="Ovchinikova G."/>
            <person name="Pati A."/>
            <person name="Chen A."/>
            <person name="Palaniappan K."/>
            <person name="Land M."/>
            <person name="Hauser L."/>
            <person name="Brambilla E.M."/>
            <person name="Rohde M."/>
            <person name="Spring S."/>
            <person name="Detter J.C."/>
            <person name="Woyke T."/>
            <person name="Bristow J."/>
            <person name="Eisen J.A."/>
            <person name="Markowitz V."/>
            <person name="Hugenholtz P."/>
            <person name="Kyrpides N.C."/>
            <person name="Klenk H.P."/>
        </authorList>
    </citation>
    <scope>NUCLEOTIDE SEQUENCE [LARGE SCALE GENOMIC DNA]</scope>
    <source>
        <strain evidence="9">ATCC 700848 / DSM 11109 / ASRB2</strain>
    </source>
</reference>
<keyword evidence="3 6" id="KW-0694">RNA-binding</keyword>
<dbReference type="PANTHER" id="PTHR21349:SF0">
    <property type="entry name" value="LARGE RIBOSOMAL SUBUNIT PROTEIN BL21M"/>
    <property type="match status" value="1"/>
</dbReference>
<comment type="function">
    <text evidence="6 7">This protein binds to 23S rRNA in the presence of protein L20.</text>
</comment>
<dbReference type="RefSeq" id="WP_013706336.1">
    <property type="nucleotide sequence ID" value="NC_015388.1"/>
</dbReference>
<dbReference type="GO" id="GO:0006412">
    <property type="term" value="P:translation"/>
    <property type="evidence" value="ECO:0007669"/>
    <property type="project" value="UniProtKB-UniRule"/>
</dbReference>
<dbReference type="OrthoDB" id="9813334at2"/>
<evidence type="ECO:0000256" key="4">
    <source>
        <dbReference type="ARBA" id="ARBA00022980"/>
    </source>
</evidence>
<dbReference type="GO" id="GO:0005737">
    <property type="term" value="C:cytoplasm"/>
    <property type="evidence" value="ECO:0007669"/>
    <property type="project" value="UniProtKB-ARBA"/>
</dbReference>
<dbReference type="InterPro" id="IPR001787">
    <property type="entry name" value="Ribosomal_bL21"/>
</dbReference>
<dbReference type="InterPro" id="IPR028909">
    <property type="entry name" value="bL21-like"/>
</dbReference>
<evidence type="ECO:0000256" key="5">
    <source>
        <dbReference type="ARBA" id="ARBA00023274"/>
    </source>
</evidence>
<keyword evidence="4 6" id="KW-0689">Ribosomal protein</keyword>
<dbReference type="PANTHER" id="PTHR21349">
    <property type="entry name" value="50S RIBOSOMAL PROTEIN L21"/>
    <property type="match status" value="1"/>
</dbReference>
<evidence type="ECO:0000313" key="8">
    <source>
        <dbReference type="EMBL" id="AEB09224.1"/>
    </source>
</evidence>
<evidence type="ECO:0000256" key="1">
    <source>
        <dbReference type="ARBA" id="ARBA00008563"/>
    </source>
</evidence>
<dbReference type="HOGENOM" id="CLU_061463_3_2_7"/>
<accession>F2NHN7</accession>
<comment type="similarity">
    <text evidence="1 6 7">Belongs to the bacterial ribosomal protein bL21 family.</text>
</comment>
<dbReference type="GO" id="GO:1990904">
    <property type="term" value="C:ribonucleoprotein complex"/>
    <property type="evidence" value="ECO:0007669"/>
    <property type="project" value="UniProtKB-KW"/>
</dbReference>
<dbReference type="NCBIfam" id="TIGR00061">
    <property type="entry name" value="L21"/>
    <property type="match status" value="1"/>
</dbReference>
<proteinExistence type="inferred from homology"/>
<dbReference type="eggNOG" id="COG0261">
    <property type="taxonomic scope" value="Bacteria"/>
</dbReference>
<dbReference type="STRING" id="880072.Desac_1367"/>
<dbReference type="GO" id="GO:0005840">
    <property type="term" value="C:ribosome"/>
    <property type="evidence" value="ECO:0007669"/>
    <property type="project" value="UniProtKB-KW"/>
</dbReference>
<evidence type="ECO:0000256" key="7">
    <source>
        <dbReference type="RuleBase" id="RU000562"/>
    </source>
</evidence>
<keyword evidence="2 6" id="KW-0699">rRNA-binding</keyword>
<organism evidence="8 9">
    <name type="scientific">Desulfobacca acetoxidans (strain ATCC 700848 / DSM 11109 / ASRB2)</name>
    <dbReference type="NCBI Taxonomy" id="880072"/>
    <lineage>
        <taxon>Bacteria</taxon>
        <taxon>Pseudomonadati</taxon>
        <taxon>Thermodesulfobacteriota</taxon>
        <taxon>Desulfobaccia</taxon>
        <taxon>Desulfobaccales</taxon>
        <taxon>Desulfobaccaceae</taxon>
        <taxon>Desulfobacca</taxon>
    </lineage>
</organism>
<dbReference type="SUPFAM" id="SSF141091">
    <property type="entry name" value="L21p-like"/>
    <property type="match status" value="1"/>
</dbReference>
<keyword evidence="9" id="KW-1185">Reference proteome</keyword>
<evidence type="ECO:0000256" key="2">
    <source>
        <dbReference type="ARBA" id="ARBA00022730"/>
    </source>
</evidence>
<dbReference type="GO" id="GO:0003735">
    <property type="term" value="F:structural constituent of ribosome"/>
    <property type="evidence" value="ECO:0007669"/>
    <property type="project" value="InterPro"/>
</dbReference>
<dbReference type="KEGG" id="dao:Desac_1367"/>
<dbReference type="Pfam" id="PF00829">
    <property type="entry name" value="Ribosomal_L21p"/>
    <property type="match status" value="1"/>
</dbReference>
<dbReference type="InterPro" id="IPR036164">
    <property type="entry name" value="bL21-like_sf"/>
</dbReference>
<dbReference type="GO" id="GO:0019843">
    <property type="term" value="F:rRNA binding"/>
    <property type="evidence" value="ECO:0007669"/>
    <property type="project" value="UniProtKB-UniRule"/>
</dbReference>
<evidence type="ECO:0000256" key="6">
    <source>
        <dbReference type="HAMAP-Rule" id="MF_01363"/>
    </source>
</evidence>
<name>F2NHN7_DESAR</name>
<dbReference type="HAMAP" id="MF_01363">
    <property type="entry name" value="Ribosomal_bL21"/>
    <property type="match status" value="1"/>
</dbReference>
<evidence type="ECO:0000313" key="9">
    <source>
        <dbReference type="Proteomes" id="UP000000483"/>
    </source>
</evidence>
<dbReference type="AlphaFoldDB" id="F2NHN7"/>
<dbReference type="Proteomes" id="UP000000483">
    <property type="component" value="Chromosome"/>
</dbReference>
<protein>
    <recommendedName>
        <fullName evidence="6">Large ribosomal subunit protein bL21</fullName>
    </recommendedName>
</protein>
<dbReference type="InterPro" id="IPR018258">
    <property type="entry name" value="Ribosomal_bL21_CS"/>
</dbReference>
<sequence length="104" mass="11990">MYAIVQTGGKQYRVQPGDVLRVERLAGEVGDDITLDQVLLVAAEDEFQVGRPLIDGAFIRGQILRQGRARKILVFKKKRRKDYRRLQGHRQQYTALQVKEIRLA</sequence>